<keyword evidence="1" id="KW-0812">Transmembrane</keyword>
<evidence type="ECO:0000313" key="3">
    <source>
        <dbReference type="Proteomes" id="UP000596929"/>
    </source>
</evidence>
<dbReference type="EMBL" id="JACOOO010000015">
    <property type="protein sequence ID" value="MBC5628827.1"/>
    <property type="molecule type" value="Genomic_DNA"/>
</dbReference>
<proteinExistence type="predicted"/>
<sequence>MVIRGGFVSESNIRDNICCPSCGSNNLKIIVEKENENYDLFSGILGAVCIGPIGMLCGLCCAEGEKKRTTCICNDCGMRFNG</sequence>
<accession>A0ABR7DCB6</accession>
<comment type="caution">
    <text evidence="2">The sequence shown here is derived from an EMBL/GenBank/DDBJ whole genome shotgun (WGS) entry which is preliminary data.</text>
</comment>
<name>A0ABR7DCB6_9CLOT</name>
<evidence type="ECO:0000313" key="2">
    <source>
        <dbReference type="EMBL" id="MBC5628827.1"/>
    </source>
</evidence>
<keyword evidence="3" id="KW-1185">Reference proteome</keyword>
<evidence type="ECO:0008006" key="4">
    <source>
        <dbReference type="Google" id="ProtNLM"/>
    </source>
</evidence>
<dbReference type="Proteomes" id="UP000596929">
    <property type="component" value="Unassembled WGS sequence"/>
</dbReference>
<keyword evidence="1" id="KW-1133">Transmembrane helix</keyword>
<reference evidence="2 3" key="1">
    <citation type="submission" date="2020-08" db="EMBL/GenBank/DDBJ databases">
        <title>Genome public.</title>
        <authorList>
            <person name="Liu C."/>
            <person name="Sun Q."/>
        </authorList>
    </citation>
    <scope>NUCLEOTIDE SEQUENCE [LARGE SCALE GENOMIC DNA]</scope>
    <source>
        <strain evidence="2 3">NSJ-6</strain>
    </source>
</reference>
<feature type="transmembrane region" description="Helical" evidence="1">
    <location>
        <begin position="40"/>
        <end position="62"/>
    </location>
</feature>
<protein>
    <recommendedName>
        <fullName evidence="4">LITAF domain-containing protein</fullName>
    </recommendedName>
</protein>
<gene>
    <name evidence="2" type="ORF">H8S20_07985</name>
</gene>
<evidence type="ECO:0000256" key="1">
    <source>
        <dbReference type="SAM" id="Phobius"/>
    </source>
</evidence>
<keyword evidence="1" id="KW-0472">Membrane</keyword>
<organism evidence="2 3">
    <name type="scientific">Clostridium hominis</name>
    <dbReference type="NCBI Taxonomy" id="2763036"/>
    <lineage>
        <taxon>Bacteria</taxon>
        <taxon>Bacillati</taxon>
        <taxon>Bacillota</taxon>
        <taxon>Clostridia</taxon>
        <taxon>Eubacteriales</taxon>
        <taxon>Clostridiaceae</taxon>
        <taxon>Clostridium</taxon>
    </lineage>
</organism>